<evidence type="ECO:0000313" key="3">
    <source>
        <dbReference type="Proteomes" id="UP001230005"/>
    </source>
</evidence>
<feature type="coiled-coil region" evidence="1">
    <location>
        <begin position="942"/>
        <end position="969"/>
    </location>
</feature>
<protein>
    <recommendedName>
        <fullName evidence="4">Chromosome segregation ATPase</fullName>
    </recommendedName>
</protein>
<keyword evidence="1" id="KW-0175">Coiled coil</keyword>
<feature type="coiled-coil region" evidence="1">
    <location>
        <begin position="1039"/>
        <end position="1077"/>
    </location>
</feature>
<dbReference type="RefSeq" id="WP_307322030.1">
    <property type="nucleotide sequence ID" value="NZ_JAUSUG010000002.1"/>
</dbReference>
<reference evidence="2 3" key="1">
    <citation type="submission" date="2023-07" db="EMBL/GenBank/DDBJ databases">
        <title>Genomic Encyclopedia of Type Strains, Phase IV (KMG-IV): sequencing the most valuable type-strain genomes for metagenomic binning, comparative biology and taxonomic classification.</title>
        <authorList>
            <person name="Goeker M."/>
        </authorList>
    </citation>
    <scope>NUCLEOTIDE SEQUENCE [LARGE SCALE GENOMIC DNA]</scope>
    <source>
        <strain evidence="2 3">DSM 9768</strain>
    </source>
</reference>
<evidence type="ECO:0008006" key="4">
    <source>
        <dbReference type="Google" id="ProtNLM"/>
    </source>
</evidence>
<feature type="coiled-coil region" evidence="1">
    <location>
        <begin position="495"/>
        <end position="543"/>
    </location>
</feature>
<dbReference type="Proteomes" id="UP001230005">
    <property type="component" value="Unassembled WGS sequence"/>
</dbReference>
<sequence length="1485" mass="173862">MPSISKIRLTNVIYEEGNKRYNDELFLFDGYNGAILLENGGGKTVLIQTALQAILPHVDLADRKIKDTLVLENAPAHIAIEWITNDEPRQYVVTAVSLFMNKHGLDSLRYVYEYTANDPNGIEGIPFVRDGKGGKRTAERGEMVDYYGGMKEKSFHAKTFSTIKEYKGFLEEQYHIISSEWESVVKINSTEGGVEAFFDDCKNTNQLFDRLLIPTVESSIAGHDATMFADMFEKQHTSFKNYKKLKETIEENKRIQQQLEEYVRTYEGLHKKEQVYEKTKERTKGIWLETLREKESTERERDNIVQELERWKTSNYQYKMKKASLDIQLEKEKLIALQKDHEQVVIARGVKEEELLEKQKHYYSLKYGELKEALKEHQDRLAHVEQEMEKLDQTEELDQLNDQLEEAKAQLLGFFLEEKEGLEKEKQGLIYERNPVERELANLLQVEQEVKGKKEASEKTLSEVQGRIRMRTSDMKDLAKKLLTNPLEENVQVEYGKWTERNGQLERELIQLKEEEQRLVQRKLEAEGKKETLQGEFTRVEKEKNQLDFQLSEVGNRERELILKLASVRPQWSSLDSVYFQQNSIMTKILEMIEKLDKERSTLLYKERLAYRFVDDHGNQEQFFGDAFVEQQLHTWKNQLDYVVTGVEYLQSLAPSEQERKKTYPLWPLTLITTAKSKGKLQEKLFQVTDRLQFPVVVLTTEEAAAVSENGDEGYSWIAPKHWGENSDPVFFQEWKERIGDLARETTTKREEKEAERNQWEQIQNEFDSFFQYYPYEKIKEWEEAQREKTNVVNDVLSSIDRLKEEIVEIEMAISSNGQMYKQAHEEKQGLLRKMQDGEQYLQYEQEVKREEERKEEIQQRLEGLKRELTGLVKEIGDFEEQKKDLDGRIQTLSFQIQQLLAEEDYQDVKDLQPIFTGESKRVIKERIRDIDYKINGINRTHRELKVKHDAARENIASTEKQMRALLSEHGEIDVELPFPSDGKQEMELVWAKLLSLKDVVKELGTEVEKKATLMNTQKGKVENKVERFREDFSEEEVLEFAGLELKEVSEELKLEKERLKEKKKFITEEEARVTQELRSIGEAERGLDRHSELHHFDAPHIKGQLLLHEEISMFKENRKGFVAKVTKELQENREAVDAEKVQVERAKRRFREFCNGAITDVKMRNMALNGVEQKESYDDIVTFKKNMMVSVERATSYANEHIRQKDAELQSFINHIHSHLETIVEELKQIPKKTKVKVGDDWKQIFTFSIPEWEPEEGKARIRDYMEWILQQLESERFLNDQGVQDDAKIRKEIESWLHSKQLLQMIMNNEVMKVSCRKVTNDNKVTTRSYSWEQSNVWSGGEKWSKNMTLFFGILNYVAEKKQHIQPKMKRHRAVILDNPFGKASSDHVLNPVFFVAEQLGFQIIALTAHAEGKFLQDFFPIIYSCRLRGAAGLSGAGAASGSGSGAGKQVMTKEKWLHHAYFQDHEPKTIDRLGETEQMTLF</sequence>
<feature type="coiled-coil region" evidence="1">
    <location>
        <begin position="367"/>
        <end position="456"/>
    </location>
</feature>
<feature type="coiled-coil region" evidence="1">
    <location>
        <begin position="841"/>
        <end position="882"/>
    </location>
</feature>
<organism evidence="2 3">
    <name type="scientific">Evansella vedderi</name>
    <dbReference type="NCBI Taxonomy" id="38282"/>
    <lineage>
        <taxon>Bacteria</taxon>
        <taxon>Bacillati</taxon>
        <taxon>Bacillota</taxon>
        <taxon>Bacilli</taxon>
        <taxon>Bacillales</taxon>
        <taxon>Bacillaceae</taxon>
        <taxon>Evansella</taxon>
    </lineage>
</organism>
<feature type="coiled-coil region" evidence="1">
    <location>
        <begin position="242"/>
        <end position="340"/>
    </location>
</feature>
<comment type="caution">
    <text evidence="2">The sequence shown here is derived from an EMBL/GenBank/DDBJ whole genome shotgun (WGS) entry which is preliminary data.</text>
</comment>
<name>A0ABT9ZQ98_9BACI</name>
<gene>
    <name evidence="2" type="ORF">J2S74_000785</name>
</gene>
<proteinExistence type="predicted"/>
<keyword evidence="3" id="KW-1185">Reference proteome</keyword>
<accession>A0ABT9ZQ98</accession>
<evidence type="ECO:0000313" key="2">
    <source>
        <dbReference type="EMBL" id="MDQ0253413.1"/>
    </source>
</evidence>
<dbReference type="EMBL" id="JAUSUG010000002">
    <property type="protein sequence ID" value="MDQ0253413.1"/>
    <property type="molecule type" value="Genomic_DNA"/>
</dbReference>
<evidence type="ECO:0000256" key="1">
    <source>
        <dbReference type="SAM" id="Coils"/>
    </source>
</evidence>